<dbReference type="CDD" id="cd17767">
    <property type="entry name" value="UP_EcUdp-like"/>
    <property type="match status" value="1"/>
</dbReference>
<dbReference type="PANTHER" id="PTHR43691">
    <property type="entry name" value="URIDINE PHOSPHORYLASE"/>
    <property type="match status" value="1"/>
</dbReference>
<comment type="caution">
    <text evidence="8">The sequence shown here is derived from an EMBL/GenBank/DDBJ whole genome shotgun (WGS) entry which is preliminary data.</text>
</comment>
<evidence type="ECO:0000256" key="6">
    <source>
        <dbReference type="ARBA" id="ARBA00048447"/>
    </source>
</evidence>
<comment type="catalytic activity">
    <reaction evidence="6">
        <text>uridine + phosphate = alpha-D-ribose 1-phosphate + uracil</text>
        <dbReference type="Rhea" id="RHEA:24388"/>
        <dbReference type="ChEBI" id="CHEBI:16704"/>
        <dbReference type="ChEBI" id="CHEBI:17568"/>
        <dbReference type="ChEBI" id="CHEBI:43474"/>
        <dbReference type="ChEBI" id="CHEBI:57720"/>
        <dbReference type="EC" id="2.4.2.3"/>
    </reaction>
</comment>
<dbReference type="InterPro" id="IPR035994">
    <property type="entry name" value="Nucleoside_phosphorylase_sf"/>
</dbReference>
<dbReference type="PROSITE" id="PS01232">
    <property type="entry name" value="PNP_UDP_1"/>
    <property type="match status" value="1"/>
</dbReference>
<evidence type="ECO:0000256" key="1">
    <source>
        <dbReference type="ARBA" id="ARBA00010456"/>
    </source>
</evidence>
<dbReference type="SUPFAM" id="SSF53167">
    <property type="entry name" value="Purine and uridine phosphorylases"/>
    <property type="match status" value="1"/>
</dbReference>
<reference evidence="8 9" key="1">
    <citation type="submission" date="2011-01" db="EMBL/GenBank/DDBJ databases">
        <authorList>
            <person name="Weinstock G."/>
            <person name="Sodergren E."/>
            <person name="Clifton S."/>
            <person name="Fulton L."/>
            <person name="Fulton B."/>
            <person name="Courtney L."/>
            <person name="Fronick C."/>
            <person name="Harrison M."/>
            <person name="Strong C."/>
            <person name="Farmer C."/>
            <person name="Delahaunty K."/>
            <person name="Markovic C."/>
            <person name="Hall O."/>
            <person name="Minx P."/>
            <person name="Tomlinson C."/>
            <person name="Mitreva M."/>
            <person name="Hou S."/>
            <person name="Chen J."/>
            <person name="Wollam A."/>
            <person name="Pepin K.H."/>
            <person name="Johnson M."/>
            <person name="Bhonagiri V."/>
            <person name="Zhang X."/>
            <person name="Suruliraj S."/>
            <person name="Warren W."/>
            <person name="Chinwalla A."/>
            <person name="Mardis E.R."/>
            <person name="Wilson R.K."/>
        </authorList>
    </citation>
    <scope>NUCLEOTIDE SEQUENCE [LARGE SCALE GENOMIC DNA]</scope>
    <source>
        <strain evidence="8 9">YIT 12067</strain>
    </source>
</reference>
<keyword evidence="9" id="KW-1185">Reference proteome</keyword>
<feature type="domain" description="Nucleoside phosphorylase" evidence="7">
    <location>
        <begin position="32"/>
        <end position="232"/>
    </location>
</feature>
<accession>E8LFA6</accession>
<evidence type="ECO:0000256" key="2">
    <source>
        <dbReference type="ARBA" id="ARBA00011888"/>
    </source>
</evidence>
<dbReference type="Gene3D" id="3.40.50.1580">
    <property type="entry name" value="Nucleoside phosphorylase domain"/>
    <property type="match status" value="1"/>
</dbReference>
<evidence type="ECO:0000313" key="8">
    <source>
        <dbReference type="EMBL" id="EFY04505.1"/>
    </source>
</evidence>
<dbReference type="InterPro" id="IPR000845">
    <property type="entry name" value="Nucleoside_phosphorylase_d"/>
</dbReference>
<dbReference type="GO" id="GO:0009164">
    <property type="term" value="P:nucleoside catabolic process"/>
    <property type="evidence" value="ECO:0007669"/>
    <property type="project" value="UniProtKB-ARBA"/>
</dbReference>
<evidence type="ECO:0000256" key="5">
    <source>
        <dbReference type="ARBA" id="ARBA00022679"/>
    </source>
</evidence>
<evidence type="ECO:0000313" key="9">
    <source>
        <dbReference type="Proteomes" id="UP000004923"/>
    </source>
</evidence>
<keyword evidence="4" id="KW-0328">Glycosyltransferase</keyword>
<evidence type="ECO:0000256" key="3">
    <source>
        <dbReference type="ARBA" id="ARBA00021980"/>
    </source>
</evidence>
<evidence type="ECO:0000259" key="7">
    <source>
        <dbReference type="Pfam" id="PF01048"/>
    </source>
</evidence>
<dbReference type="Proteomes" id="UP000004923">
    <property type="component" value="Unassembled WGS sequence"/>
</dbReference>
<dbReference type="HOGENOM" id="CLU_068457_0_0_9"/>
<name>E8LFA6_9FIRM</name>
<dbReference type="EMBL" id="AEVN01000073">
    <property type="protein sequence ID" value="EFY04505.1"/>
    <property type="molecule type" value="Genomic_DNA"/>
</dbReference>
<dbReference type="GO" id="GO:0005829">
    <property type="term" value="C:cytosol"/>
    <property type="evidence" value="ECO:0007669"/>
    <property type="project" value="TreeGrafter"/>
</dbReference>
<dbReference type="InterPro" id="IPR018016">
    <property type="entry name" value="Nucleoside_phosphorylase_CS"/>
</dbReference>
<dbReference type="EC" id="2.4.2.3" evidence="2"/>
<protein>
    <recommendedName>
        <fullName evidence="3">Uridine phosphorylase</fullName>
        <ecNumber evidence="2">2.4.2.3</ecNumber>
    </recommendedName>
</protein>
<organism evidence="8 9">
    <name type="scientific">Phascolarctobacterium succinatutens YIT 12067</name>
    <dbReference type="NCBI Taxonomy" id="626939"/>
    <lineage>
        <taxon>Bacteria</taxon>
        <taxon>Bacillati</taxon>
        <taxon>Bacillota</taxon>
        <taxon>Negativicutes</taxon>
        <taxon>Acidaminococcales</taxon>
        <taxon>Acidaminococcaceae</taxon>
        <taxon>Phascolarctobacterium</taxon>
    </lineage>
</organism>
<sequence>MKEVDNMSKHYAAPEEILYHVGFSAQQLQGATVAVLPGDPGRVEPLAKALGSDASFIASHREYTSWLTKISDTPVLVCSTGMGGPSVAICLEELARMGIKKLIRFGTTGTIQEKVNLGDIIVDKAAVRLDGTSQHYAPLEFPAVASFEVTTALVMAAKNAGALYHLGIAASSDTFWPGQERYDSFTGYVPRRFRGTMQEWQALGVLNYEMETSALFVTSQALGLEAGAVCGVVVKRTQSESVAPPDVYQRAFGYMVQVTRGAVELLLAADAD</sequence>
<evidence type="ECO:0000256" key="4">
    <source>
        <dbReference type="ARBA" id="ARBA00022676"/>
    </source>
</evidence>
<dbReference type="Pfam" id="PF01048">
    <property type="entry name" value="PNP_UDP_1"/>
    <property type="match status" value="1"/>
</dbReference>
<dbReference type="PANTHER" id="PTHR43691:SF11">
    <property type="entry name" value="FI09636P-RELATED"/>
    <property type="match status" value="1"/>
</dbReference>
<keyword evidence="5" id="KW-0808">Transferase</keyword>
<dbReference type="NCBIfam" id="NF008383">
    <property type="entry name" value="PRK11178.1"/>
    <property type="match status" value="1"/>
</dbReference>
<dbReference type="AlphaFoldDB" id="E8LFA6"/>
<comment type="similarity">
    <text evidence="1">Belongs to the PNP/UDP phosphorylase family.</text>
</comment>
<proteinExistence type="inferred from homology"/>
<dbReference type="GO" id="GO:0004850">
    <property type="term" value="F:uridine phosphorylase activity"/>
    <property type="evidence" value="ECO:0007669"/>
    <property type="project" value="UniProtKB-EC"/>
</dbReference>
<dbReference type="eggNOG" id="COG2820">
    <property type="taxonomic scope" value="Bacteria"/>
</dbReference>
<gene>
    <name evidence="8" type="ORF">HMPREF9443_01546</name>
</gene>